<dbReference type="Pfam" id="PF00626">
    <property type="entry name" value="Gelsolin"/>
    <property type="match status" value="5"/>
</dbReference>
<dbReference type="GO" id="GO:0051016">
    <property type="term" value="P:barbed-end actin filament capping"/>
    <property type="evidence" value="ECO:0007669"/>
    <property type="project" value="TreeGrafter"/>
</dbReference>
<keyword evidence="14" id="KW-0966">Cell projection</keyword>
<dbReference type="PANTHER" id="PTHR11977">
    <property type="entry name" value="VILLIN"/>
    <property type="match status" value="1"/>
</dbReference>
<evidence type="ECO:0000256" key="7">
    <source>
        <dbReference type="ARBA" id="ARBA00017436"/>
    </source>
</evidence>
<dbReference type="FunFam" id="3.40.20.10:FF:000004">
    <property type="entry name" value="Gelsolin"/>
    <property type="match status" value="1"/>
</dbReference>
<keyword evidence="13" id="KW-0206">Cytoskeleton</keyword>
<protein>
    <recommendedName>
        <fullName evidence="7">Villin-1</fullName>
    </recommendedName>
</protein>
<dbReference type="GO" id="GO:0051014">
    <property type="term" value="P:actin filament severing"/>
    <property type="evidence" value="ECO:0007669"/>
    <property type="project" value="TreeGrafter"/>
</dbReference>
<evidence type="ECO:0000256" key="9">
    <source>
        <dbReference type="ARBA" id="ARBA00022490"/>
    </source>
</evidence>
<dbReference type="PROSITE" id="PS51089">
    <property type="entry name" value="HP"/>
    <property type="match status" value="1"/>
</dbReference>
<evidence type="ECO:0000256" key="2">
    <source>
        <dbReference type="ARBA" id="ARBA00004245"/>
    </source>
</evidence>
<accession>A0A8C2HGQ8</accession>
<dbReference type="GO" id="GO:0005902">
    <property type="term" value="C:microvillus"/>
    <property type="evidence" value="ECO:0007669"/>
    <property type="project" value="UniProtKB-SubCell"/>
</dbReference>
<feature type="domain" description="HP" evidence="16">
    <location>
        <begin position="692"/>
        <end position="758"/>
    </location>
</feature>
<dbReference type="SUPFAM" id="SSF47050">
    <property type="entry name" value="VHP, Villin headpiece domain"/>
    <property type="match status" value="1"/>
</dbReference>
<keyword evidence="11" id="KW-0106">Calcium</keyword>
<evidence type="ECO:0000256" key="3">
    <source>
        <dbReference type="ARBA" id="ARBA00004466"/>
    </source>
</evidence>
<evidence type="ECO:0000313" key="18">
    <source>
        <dbReference type="Proteomes" id="UP000694701"/>
    </source>
</evidence>
<dbReference type="SMART" id="SM00153">
    <property type="entry name" value="VHP"/>
    <property type="match status" value="1"/>
</dbReference>
<dbReference type="Gene3D" id="3.40.20.10">
    <property type="entry name" value="Severin"/>
    <property type="match status" value="6"/>
</dbReference>
<dbReference type="Ensembl" id="ENSCCRT00020048117.1">
    <property type="protein sequence ID" value="ENSCCRP00020044095.1"/>
    <property type="gene ID" value="ENSCCRG00020019066.1"/>
</dbReference>
<dbReference type="SUPFAM" id="SSF55753">
    <property type="entry name" value="Actin depolymerizing proteins"/>
    <property type="match status" value="4"/>
</dbReference>
<keyword evidence="12" id="KW-0009">Actin-binding</keyword>
<evidence type="ECO:0000256" key="11">
    <source>
        <dbReference type="ARBA" id="ARBA00022837"/>
    </source>
</evidence>
<dbReference type="CDD" id="cd11293">
    <property type="entry name" value="gelsolin_S4_like"/>
    <property type="match status" value="1"/>
</dbReference>
<feature type="compositionally biased region" description="Low complexity" evidence="15">
    <location>
        <begin position="675"/>
        <end position="686"/>
    </location>
</feature>
<sequence>MESGEKPTHFQTHKTSNNYTYDIHYWLGKETSQDEQGAAAIYTTQMDEHLGGAAVQHRETQGHESATFQGYFKQGIIYKKGGVASGMKQVETNTYNIRRLLHVKGNKHVVAGEVEMSWKSFNQGDVFLLDLGSLIIQWNGPKSNRMERLRGMNLAKDIRDRERGGRVQVTVVEGDDEKSSEDAMKLMIKAMGEKKQIKDAIPDEIVDEKLKTAIKLFHISDAQGNLVVQEVAVKPLTQDLLKTEDCYLLDQGGIKIFVWKGKKASKTERAESLKKAEAYIKAKGYPTSTYVETVSEGAESSVFKQLFQKWTDKGQTVGLGTTHSPGKIAKVEQVKFDATSMHARPDLAAQQKMVDDGSGEAEVWRIEDNEPVPVERKWLGHFYGGDCYLILYKYEVNSKLHYILYMWQGRHASTAELTASAYQAVILDQKYNGEPVQVRVPMGKEPMHLMAIFKGKMVVYEVGLSVCSYLILFIHTDKCCYLWYGKGCSGDEREMAKTLADIISKREKNVIAEGQEPADFWVNLGGKSQYANSKRLQDENCSITPRLFECSNQTGRFIATEITNFNQDDLDEDDVMLLDIWDQVYLWIGKGANDKEKHDAVVTAQEYLKSHPAGRDLDTPILVVKQGFEPPTFTGWFHAWDPQKWSGGKSYDQLKAELGTATDLIEITVDLTKPTSNQTNSSNSTQGANLPRPVTETFPPEKLVNVQTEDLPDGVDPTRKEDYLSNDDFKLIMGISRNDFYALPSWKQLNLKKKMGLF</sequence>
<dbReference type="Gene3D" id="1.10.950.10">
    <property type="entry name" value="Villin headpiece domain"/>
    <property type="match status" value="1"/>
</dbReference>
<keyword evidence="8" id="KW-0117">Actin capping</keyword>
<dbReference type="InterPro" id="IPR003128">
    <property type="entry name" value="Villin_headpiece"/>
</dbReference>
<dbReference type="AlphaFoldDB" id="A0A8C2HGQ8"/>
<comment type="subcellular location">
    <subcellularLocation>
        <location evidence="4">Cell projection</location>
        <location evidence="4">Filopodium tip</location>
    </subcellularLocation>
    <subcellularLocation>
        <location evidence="5">Cell projection</location>
        <location evidence="5">Lamellipodium</location>
    </subcellularLocation>
    <subcellularLocation>
        <location evidence="1">Cell projection</location>
        <location evidence="1">Microvillus</location>
    </subcellularLocation>
    <subcellularLocation>
        <location evidence="3">Cell projection</location>
        <location evidence="3">Ruffle</location>
    </subcellularLocation>
    <subcellularLocation>
        <location evidence="2">Cytoplasm</location>
        <location evidence="2">Cytoskeleton</location>
    </subcellularLocation>
</comment>
<evidence type="ECO:0000256" key="15">
    <source>
        <dbReference type="SAM" id="MobiDB-lite"/>
    </source>
</evidence>
<dbReference type="GO" id="GO:0005546">
    <property type="term" value="F:phosphatidylinositol-4,5-bisphosphate binding"/>
    <property type="evidence" value="ECO:0007669"/>
    <property type="project" value="TreeGrafter"/>
</dbReference>
<evidence type="ECO:0000259" key="16">
    <source>
        <dbReference type="PROSITE" id="PS51089"/>
    </source>
</evidence>
<dbReference type="GO" id="GO:0008154">
    <property type="term" value="P:actin polymerization or depolymerization"/>
    <property type="evidence" value="ECO:0007669"/>
    <property type="project" value="TreeGrafter"/>
</dbReference>
<dbReference type="GO" id="GO:2000392">
    <property type="term" value="P:regulation of lamellipodium morphogenesis"/>
    <property type="evidence" value="ECO:0007669"/>
    <property type="project" value="TreeGrafter"/>
</dbReference>
<dbReference type="CDD" id="cd11291">
    <property type="entry name" value="gelsolin_S6_like"/>
    <property type="match status" value="1"/>
</dbReference>
<dbReference type="FunFam" id="3.40.20.10:FF:000005">
    <property type="entry name" value="Gelsolin"/>
    <property type="match status" value="1"/>
</dbReference>
<dbReference type="InterPro" id="IPR007122">
    <property type="entry name" value="Villin/Gelsolin"/>
</dbReference>
<evidence type="ECO:0000256" key="13">
    <source>
        <dbReference type="ARBA" id="ARBA00023212"/>
    </source>
</evidence>
<proteinExistence type="inferred from homology"/>
<evidence type="ECO:0000256" key="12">
    <source>
        <dbReference type="ARBA" id="ARBA00023203"/>
    </source>
</evidence>
<evidence type="ECO:0000256" key="4">
    <source>
        <dbReference type="ARBA" id="ARBA00004495"/>
    </source>
</evidence>
<dbReference type="GO" id="GO:0030027">
    <property type="term" value="C:lamellipodium"/>
    <property type="evidence" value="ECO:0007669"/>
    <property type="project" value="UniProtKB-SubCell"/>
</dbReference>
<evidence type="ECO:0000313" key="17">
    <source>
        <dbReference type="Ensembl" id="ENSCCRP00020044095.1"/>
    </source>
</evidence>
<dbReference type="InterPro" id="IPR036180">
    <property type="entry name" value="Gelsolin-like_dom_sf"/>
</dbReference>
<keyword evidence="9" id="KW-0963">Cytoplasm</keyword>
<dbReference type="SUPFAM" id="SSF82754">
    <property type="entry name" value="C-terminal, gelsolin-like domain of Sec23/24"/>
    <property type="match status" value="2"/>
</dbReference>
<evidence type="ECO:0000256" key="1">
    <source>
        <dbReference type="ARBA" id="ARBA00004105"/>
    </source>
</evidence>
<dbReference type="GO" id="GO:0015629">
    <property type="term" value="C:actin cytoskeleton"/>
    <property type="evidence" value="ECO:0007669"/>
    <property type="project" value="TreeGrafter"/>
</dbReference>
<dbReference type="CDD" id="cd11292">
    <property type="entry name" value="gelsolin_S3_like"/>
    <property type="match status" value="1"/>
</dbReference>
<dbReference type="InterPro" id="IPR007123">
    <property type="entry name" value="Gelsolin-like_dom"/>
</dbReference>
<dbReference type="Proteomes" id="UP000694701">
    <property type="component" value="Unplaced"/>
</dbReference>
<comment type="similarity">
    <text evidence="6">Belongs to the villin/gelsolin family.</text>
</comment>
<dbReference type="InterPro" id="IPR036886">
    <property type="entry name" value="Villin_headpiece_dom_sf"/>
</dbReference>
<dbReference type="GO" id="GO:0005737">
    <property type="term" value="C:cytoplasm"/>
    <property type="evidence" value="ECO:0007669"/>
    <property type="project" value="TreeGrafter"/>
</dbReference>
<evidence type="ECO:0000256" key="8">
    <source>
        <dbReference type="ARBA" id="ARBA00022467"/>
    </source>
</evidence>
<feature type="region of interest" description="Disordered" evidence="15">
    <location>
        <begin position="673"/>
        <end position="699"/>
    </location>
</feature>
<dbReference type="SMART" id="SM00262">
    <property type="entry name" value="GEL"/>
    <property type="match status" value="6"/>
</dbReference>
<dbReference type="Pfam" id="PF02209">
    <property type="entry name" value="VHP"/>
    <property type="match status" value="1"/>
</dbReference>
<dbReference type="GO" id="GO:0032433">
    <property type="term" value="C:filopodium tip"/>
    <property type="evidence" value="ECO:0007669"/>
    <property type="project" value="UniProtKB-SubCell"/>
</dbReference>
<dbReference type="FunFam" id="3.40.20.10:FF:000027">
    <property type="entry name" value="Villin 1"/>
    <property type="match status" value="1"/>
</dbReference>
<dbReference type="PRINTS" id="PR00597">
    <property type="entry name" value="GELSOLIN"/>
</dbReference>
<dbReference type="InterPro" id="IPR029006">
    <property type="entry name" value="ADF-H/Gelsolin-like_dom_sf"/>
</dbReference>
<evidence type="ECO:0000256" key="14">
    <source>
        <dbReference type="ARBA" id="ARBA00023273"/>
    </source>
</evidence>
<evidence type="ECO:0000256" key="10">
    <source>
        <dbReference type="ARBA" id="ARBA00022737"/>
    </source>
</evidence>
<keyword evidence="10" id="KW-0677">Repeat</keyword>
<evidence type="ECO:0000256" key="6">
    <source>
        <dbReference type="ARBA" id="ARBA00008418"/>
    </source>
</evidence>
<name>A0A8C2HGQ8_CYPCA</name>
<reference evidence="17" key="1">
    <citation type="submission" date="2025-08" db="UniProtKB">
        <authorList>
            <consortium name="Ensembl"/>
        </authorList>
    </citation>
    <scope>IDENTIFICATION</scope>
</reference>
<dbReference type="GO" id="GO:0051015">
    <property type="term" value="F:actin filament binding"/>
    <property type="evidence" value="ECO:0007669"/>
    <property type="project" value="InterPro"/>
</dbReference>
<organism evidence="17 18">
    <name type="scientific">Cyprinus carpio</name>
    <name type="common">Common carp</name>
    <dbReference type="NCBI Taxonomy" id="7962"/>
    <lineage>
        <taxon>Eukaryota</taxon>
        <taxon>Metazoa</taxon>
        <taxon>Chordata</taxon>
        <taxon>Craniata</taxon>
        <taxon>Vertebrata</taxon>
        <taxon>Euteleostomi</taxon>
        <taxon>Actinopterygii</taxon>
        <taxon>Neopterygii</taxon>
        <taxon>Teleostei</taxon>
        <taxon>Ostariophysi</taxon>
        <taxon>Cypriniformes</taxon>
        <taxon>Cyprinidae</taxon>
        <taxon>Cyprininae</taxon>
        <taxon>Cyprinus</taxon>
    </lineage>
</organism>
<dbReference type="PANTHER" id="PTHR11977:SF35">
    <property type="entry name" value="VILLIN-1"/>
    <property type="match status" value="1"/>
</dbReference>
<dbReference type="CDD" id="cd11289">
    <property type="entry name" value="gelsolin_S2_like"/>
    <property type="match status" value="1"/>
</dbReference>
<evidence type="ECO:0000256" key="5">
    <source>
        <dbReference type="ARBA" id="ARBA00004510"/>
    </source>
</evidence>
<dbReference type="GO" id="GO:0001726">
    <property type="term" value="C:ruffle"/>
    <property type="evidence" value="ECO:0007669"/>
    <property type="project" value="UniProtKB-SubCell"/>
</dbReference>